<dbReference type="PROSITE" id="PS00107">
    <property type="entry name" value="PROTEIN_KINASE_ATP"/>
    <property type="match status" value="1"/>
</dbReference>
<evidence type="ECO:0000256" key="2">
    <source>
        <dbReference type="ARBA" id="ARBA00022741"/>
    </source>
</evidence>
<dbReference type="Pfam" id="PF00069">
    <property type="entry name" value="Pkinase"/>
    <property type="match status" value="1"/>
</dbReference>
<dbReference type="Gene3D" id="3.30.200.20">
    <property type="entry name" value="Phosphorylase Kinase, domain 1"/>
    <property type="match status" value="1"/>
</dbReference>
<dbReference type="PROSITE" id="PS50011">
    <property type="entry name" value="PROTEIN_KINASE_DOM"/>
    <property type="match status" value="1"/>
</dbReference>
<feature type="region of interest" description="Disordered" evidence="6">
    <location>
        <begin position="314"/>
        <end position="344"/>
    </location>
</feature>
<feature type="compositionally biased region" description="Pro residues" evidence="6">
    <location>
        <begin position="316"/>
        <end position="336"/>
    </location>
</feature>
<dbReference type="EMBL" id="CP020563">
    <property type="protein sequence ID" value="ARF74101.1"/>
    <property type="molecule type" value="Genomic_DNA"/>
</dbReference>
<evidence type="ECO:0000256" key="5">
    <source>
        <dbReference type="PROSITE-ProRule" id="PRU10141"/>
    </source>
</evidence>
<dbReference type="InterPro" id="IPR017441">
    <property type="entry name" value="Protein_kinase_ATP_BS"/>
</dbReference>
<keyword evidence="4 5" id="KW-0067">ATP-binding</keyword>
<proteinExistence type="predicted"/>
<sequence>MEPLTVLRPLDAHAPYDVGPYRLLAGLGSGGMGTVHLALPPGGGPADLVALKTVRADLELEGDFRLRFRREAQAARAVRSPYVSALVAADPDAQRPWLATEYVVGPALDEAVARAGALPVPVVRKLGVALARGLAAVHGARLVHRDLKPANVVLGAHGPRLIDFGIAQAYDATALTATGIMVGSPGFMSPEHVAGDRSVTAASDVFCLGAVLCFAATGQGPFQDSELAAVVHRIAQGKADLSLLPDELAEVVGACLHRDPARRPTTGELIRALDPAAGAPRPGASPPPPTGPFGWPDGVRTVIGEYELAVGRALIAPPPPSAPPTPAPPPSAPPETAPAAPGPRRSRRLRWALGIGAGLLTAALAAVLVPPLLPGAGDTGNGAGASPGAGAATGAAPGSASPRNTAPTEPDPAQPAAPVVTSAMTDFGPGARDRNRLPEGWSPWSSSFEDAGEPLECALGGKALVCRLHDEDRRLLWLEARDASDGSALWRYPAKGAETGNASVGGLDLDGRYAYVSAADGEGFAVLSLDDGKQVAELPGRSGYLPTRARVHEGQVFTSYVETDGEGSSTRVLLRAHTLRDGDREQQWEREIAGVFPQSLDIVGDRVWVDGPTGSHALDRRTGKSLAEVPDHCRLPARGARHALCPDGVREAATLKEVSGARVGSPSAVSADGLALHRGEGLREGSPYLEAVDLRTGRAKWWTPWTPGDPVLVAGETVLTLKGSGARLLALDTGKETRSQSYNGWPRGRTDTAERPTTVMLSGGALFATFADGTVLSVYAP</sequence>
<dbReference type="Gene3D" id="1.10.510.10">
    <property type="entry name" value="Transferase(Phosphotransferase) domain 1"/>
    <property type="match status" value="1"/>
</dbReference>
<dbReference type="InterPro" id="IPR011047">
    <property type="entry name" value="Quinoprotein_ADH-like_sf"/>
</dbReference>
<keyword evidence="2 5" id="KW-0547">Nucleotide-binding</keyword>
<dbReference type="Proteomes" id="UP000192251">
    <property type="component" value="Chromosome"/>
</dbReference>
<dbReference type="Pfam" id="PF13360">
    <property type="entry name" value="PQQ_2"/>
    <property type="match status" value="1"/>
</dbReference>
<evidence type="ECO:0000256" key="4">
    <source>
        <dbReference type="ARBA" id="ARBA00022840"/>
    </source>
</evidence>
<evidence type="ECO:0000256" key="1">
    <source>
        <dbReference type="ARBA" id="ARBA00022679"/>
    </source>
</evidence>
<dbReference type="GO" id="GO:0005524">
    <property type="term" value="F:ATP binding"/>
    <property type="evidence" value="ECO:0007669"/>
    <property type="project" value="UniProtKB-UniRule"/>
</dbReference>
<dbReference type="CDD" id="cd14014">
    <property type="entry name" value="STKc_PknB_like"/>
    <property type="match status" value="1"/>
</dbReference>
<organism evidence="8 9">
    <name type="scientific">Kitasatospora albolonga</name>
    <dbReference type="NCBI Taxonomy" id="68173"/>
    <lineage>
        <taxon>Bacteria</taxon>
        <taxon>Bacillati</taxon>
        <taxon>Actinomycetota</taxon>
        <taxon>Actinomycetes</taxon>
        <taxon>Kitasatosporales</taxon>
        <taxon>Streptomycetaceae</taxon>
        <taxon>Kitasatospora</taxon>
    </lineage>
</organism>
<feature type="region of interest" description="Disordered" evidence="6">
    <location>
        <begin position="275"/>
        <end position="298"/>
    </location>
</feature>
<dbReference type="SUPFAM" id="SSF50998">
    <property type="entry name" value="Quinoprotein alcohol dehydrogenase-like"/>
    <property type="match status" value="1"/>
</dbReference>
<name>A0ABC8BUL1_9ACTN</name>
<feature type="compositionally biased region" description="Low complexity" evidence="6">
    <location>
        <begin position="388"/>
        <end position="402"/>
    </location>
</feature>
<dbReference type="InterPro" id="IPR002372">
    <property type="entry name" value="PQQ_rpt_dom"/>
</dbReference>
<dbReference type="Gene3D" id="2.130.10.10">
    <property type="entry name" value="YVTN repeat-like/Quinoprotein amine dehydrogenase"/>
    <property type="match status" value="1"/>
</dbReference>
<feature type="region of interest" description="Disordered" evidence="6">
    <location>
        <begin position="383"/>
        <end position="445"/>
    </location>
</feature>
<feature type="domain" description="Protein kinase" evidence="7">
    <location>
        <begin position="21"/>
        <end position="277"/>
    </location>
</feature>
<dbReference type="PANTHER" id="PTHR43289">
    <property type="entry name" value="MITOGEN-ACTIVATED PROTEIN KINASE KINASE KINASE 20-RELATED"/>
    <property type="match status" value="1"/>
</dbReference>
<dbReference type="SUPFAM" id="SSF56112">
    <property type="entry name" value="Protein kinase-like (PK-like)"/>
    <property type="match status" value="1"/>
</dbReference>
<dbReference type="PROSITE" id="PS00108">
    <property type="entry name" value="PROTEIN_KINASE_ST"/>
    <property type="match status" value="1"/>
</dbReference>
<dbReference type="SMART" id="SM00220">
    <property type="entry name" value="S_TKc"/>
    <property type="match status" value="1"/>
</dbReference>
<evidence type="ECO:0000259" key="7">
    <source>
        <dbReference type="PROSITE" id="PS50011"/>
    </source>
</evidence>
<dbReference type="InterPro" id="IPR015943">
    <property type="entry name" value="WD40/YVTN_repeat-like_dom_sf"/>
</dbReference>
<keyword evidence="1" id="KW-0808">Transferase</keyword>
<dbReference type="KEGG" id="kab:B7C62_19030"/>
<dbReference type="InterPro" id="IPR011009">
    <property type="entry name" value="Kinase-like_dom_sf"/>
</dbReference>
<dbReference type="PANTHER" id="PTHR43289:SF34">
    <property type="entry name" value="SERINE_THREONINE-PROTEIN KINASE YBDM-RELATED"/>
    <property type="match status" value="1"/>
</dbReference>
<protein>
    <recommendedName>
        <fullName evidence="7">Protein kinase domain-containing protein</fullName>
    </recommendedName>
</protein>
<keyword evidence="9" id="KW-1185">Reference proteome</keyword>
<gene>
    <name evidence="8" type="ORF">B7C62_19030</name>
</gene>
<evidence type="ECO:0000256" key="3">
    <source>
        <dbReference type="ARBA" id="ARBA00022777"/>
    </source>
</evidence>
<feature type="binding site" evidence="5">
    <location>
        <position position="52"/>
    </location>
    <ligand>
        <name>ATP</name>
        <dbReference type="ChEBI" id="CHEBI:30616"/>
    </ligand>
</feature>
<evidence type="ECO:0000313" key="8">
    <source>
        <dbReference type="EMBL" id="ARF74101.1"/>
    </source>
</evidence>
<evidence type="ECO:0000256" key="6">
    <source>
        <dbReference type="SAM" id="MobiDB-lite"/>
    </source>
</evidence>
<reference evidence="8 9" key="1">
    <citation type="submission" date="2017-04" db="EMBL/GenBank/DDBJ databases">
        <title>The complete genome sequence of Streptomyces albolongus YIM 101047, the producer of novel bafilomycins and novel odoriferous sesquiterpenoids.</title>
        <authorList>
            <person name="Yin M."/>
            <person name="Jiang Y."/>
        </authorList>
    </citation>
    <scope>NUCLEOTIDE SEQUENCE [LARGE SCALE GENOMIC DNA]</scope>
    <source>
        <strain evidence="8 9">YIM 101047</strain>
    </source>
</reference>
<accession>A0ABC8BUL1</accession>
<dbReference type="InterPro" id="IPR000719">
    <property type="entry name" value="Prot_kinase_dom"/>
</dbReference>
<dbReference type="InterPro" id="IPR008271">
    <property type="entry name" value="Ser/Thr_kinase_AS"/>
</dbReference>
<dbReference type="RefSeq" id="WP_084748029.1">
    <property type="nucleotide sequence ID" value="NZ_CP020563.1"/>
</dbReference>
<dbReference type="AlphaFoldDB" id="A0ABC8BUL1"/>
<evidence type="ECO:0000313" key="9">
    <source>
        <dbReference type="Proteomes" id="UP000192251"/>
    </source>
</evidence>
<keyword evidence="3" id="KW-0418">Kinase</keyword>
<dbReference type="GO" id="GO:0004672">
    <property type="term" value="F:protein kinase activity"/>
    <property type="evidence" value="ECO:0007669"/>
    <property type="project" value="UniProtKB-ARBA"/>
</dbReference>